<reference evidence="1" key="1">
    <citation type="submission" date="2022-10" db="EMBL/GenBank/DDBJ databases">
        <title>Culturing micro-colonial fungi from biological soil crusts in the Mojave desert and describing Neophaeococcomyces mojavensis, and introducing the new genera and species Taxawa tesnikishii.</title>
        <authorList>
            <person name="Kurbessoian T."/>
            <person name="Stajich J.E."/>
        </authorList>
    </citation>
    <scope>NUCLEOTIDE SEQUENCE</scope>
    <source>
        <strain evidence="1">TK_41</strain>
    </source>
</reference>
<gene>
    <name evidence="1" type="ORF">H2200_010410</name>
</gene>
<name>A0AA38X1F8_9EURO</name>
<comment type="caution">
    <text evidence="1">The sequence shown here is derived from an EMBL/GenBank/DDBJ whole genome shotgun (WGS) entry which is preliminary data.</text>
</comment>
<proteinExistence type="predicted"/>
<evidence type="ECO:0000313" key="2">
    <source>
        <dbReference type="Proteomes" id="UP001172673"/>
    </source>
</evidence>
<dbReference type="EMBL" id="JAPDRK010000017">
    <property type="protein sequence ID" value="KAJ9605021.1"/>
    <property type="molecule type" value="Genomic_DNA"/>
</dbReference>
<organism evidence="1 2">
    <name type="scientific">Cladophialophora chaetospira</name>
    <dbReference type="NCBI Taxonomy" id="386627"/>
    <lineage>
        <taxon>Eukaryota</taxon>
        <taxon>Fungi</taxon>
        <taxon>Dikarya</taxon>
        <taxon>Ascomycota</taxon>
        <taxon>Pezizomycotina</taxon>
        <taxon>Eurotiomycetes</taxon>
        <taxon>Chaetothyriomycetidae</taxon>
        <taxon>Chaetothyriales</taxon>
        <taxon>Herpotrichiellaceae</taxon>
        <taxon>Cladophialophora</taxon>
    </lineage>
</organism>
<dbReference type="Proteomes" id="UP001172673">
    <property type="component" value="Unassembled WGS sequence"/>
</dbReference>
<accession>A0AA38X1F8</accession>
<dbReference type="Pfam" id="PF14223">
    <property type="entry name" value="Retrotran_gag_2"/>
    <property type="match status" value="1"/>
</dbReference>
<sequence>MADLLKDYQINLEPLRGQLNYQQWTQDFQAVAQMKGFWEYFTGGQPSIIQPSDRTHEKKNHKGEVSGCFRCEADMKAWQEEKIKIQQAIGLLRYSVEPAIRCDIPISVAGPQEAWKLIEERYKPYGEHAQELAEAKMNSIHFDQCTDVSTYLNRVNQVWHELHTANATFNESEIASKILQDIPNELHNELGLLYRIGFSLTMHPNLKELTNRLLVAELKLKAQARPAGRK</sequence>
<protein>
    <submittedName>
        <fullName evidence="1">Uncharacterized protein</fullName>
    </submittedName>
</protein>
<dbReference type="AlphaFoldDB" id="A0AA38X1F8"/>
<keyword evidence="2" id="KW-1185">Reference proteome</keyword>
<evidence type="ECO:0000313" key="1">
    <source>
        <dbReference type="EMBL" id="KAJ9605021.1"/>
    </source>
</evidence>